<dbReference type="AlphaFoldDB" id="A0A6P4IE47"/>
<evidence type="ECO:0000313" key="7">
    <source>
        <dbReference type="Proteomes" id="UP001652661"/>
    </source>
</evidence>
<dbReference type="Pfam" id="PF06220">
    <property type="entry name" value="zf-U1"/>
    <property type="match status" value="1"/>
</dbReference>
<organism evidence="7 8">
    <name type="scientific">Drosophila kikkawai</name>
    <name type="common">Fruit fly</name>
    <dbReference type="NCBI Taxonomy" id="30033"/>
    <lineage>
        <taxon>Eukaryota</taxon>
        <taxon>Metazoa</taxon>
        <taxon>Ecdysozoa</taxon>
        <taxon>Arthropoda</taxon>
        <taxon>Hexapoda</taxon>
        <taxon>Insecta</taxon>
        <taxon>Pterygota</taxon>
        <taxon>Neoptera</taxon>
        <taxon>Endopterygota</taxon>
        <taxon>Diptera</taxon>
        <taxon>Brachycera</taxon>
        <taxon>Muscomorpha</taxon>
        <taxon>Ephydroidea</taxon>
        <taxon>Drosophilidae</taxon>
        <taxon>Drosophila</taxon>
        <taxon>Sophophora</taxon>
    </lineage>
</organism>
<reference evidence="8" key="2">
    <citation type="submission" date="2025-08" db="UniProtKB">
        <authorList>
            <consortium name="RefSeq"/>
        </authorList>
    </citation>
    <scope>IDENTIFICATION</scope>
    <source>
        <strain evidence="8">14028-0561.14</strain>
        <tissue evidence="8">Whole fly</tissue>
    </source>
</reference>
<dbReference type="GeneID" id="108074427"/>
<accession>A0A6P4IE47</accession>
<dbReference type="GO" id="GO:0008270">
    <property type="term" value="F:zinc ion binding"/>
    <property type="evidence" value="ECO:0007669"/>
    <property type="project" value="UniProtKB-KW"/>
</dbReference>
<dbReference type="InterPro" id="IPR013085">
    <property type="entry name" value="U1-CZ_Znf_C2H2"/>
</dbReference>
<dbReference type="FunFam" id="3.30.160.60:FF:003319">
    <property type="entry name" value="U1 zinc finger family protein"/>
    <property type="match status" value="1"/>
</dbReference>
<evidence type="ECO:0000259" key="6">
    <source>
        <dbReference type="PROSITE" id="PS50103"/>
    </source>
</evidence>
<keyword evidence="3 4" id="KW-0862">Zinc</keyword>
<dbReference type="SUPFAM" id="SSF57667">
    <property type="entry name" value="beta-beta-alpha zinc fingers"/>
    <property type="match status" value="1"/>
</dbReference>
<keyword evidence="7" id="KW-1185">Reference proteome</keyword>
<dbReference type="RefSeq" id="XP_017021949.1">
    <property type="nucleotide sequence ID" value="XM_017166460.2"/>
</dbReference>
<reference evidence="7" key="1">
    <citation type="submission" date="2025-05" db="UniProtKB">
        <authorList>
            <consortium name="RefSeq"/>
        </authorList>
    </citation>
    <scope>NUCLEOTIDE SEQUENCE [LARGE SCALE GENOMIC DNA]</scope>
    <source>
        <strain evidence="7">14028-0561.14</strain>
    </source>
</reference>
<sequence length="148" mass="17597">MGGKSYYCDYCCCFMKNDLNVRKLHNNGIAHTIARANYMRRFDDPKRILEAERLKKPCKRYFNGYCKFELYCNYCHYSEKELMELQKIVIKQKKSAIRKKKNKAKKWPWKSHPQTGPLPPSLQPMNLAKLKETNFDLNWGELTAPRNP</sequence>
<feature type="region of interest" description="Disordered" evidence="5">
    <location>
        <begin position="100"/>
        <end position="123"/>
    </location>
</feature>
<gene>
    <name evidence="8" type="primary">LOC108074427</name>
</gene>
<evidence type="ECO:0000256" key="5">
    <source>
        <dbReference type="SAM" id="MobiDB-lite"/>
    </source>
</evidence>
<dbReference type="OrthoDB" id="2417221at2759"/>
<dbReference type="InterPro" id="IPR036236">
    <property type="entry name" value="Znf_C2H2_sf"/>
</dbReference>
<keyword evidence="1 4" id="KW-0479">Metal-binding</keyword>
<dbReference type="PANTHER" id="PTHR16465">
    <property type="entry name" value="NUCLEASE-RELATED"/>
    <property type="match status" value="1"/>
</dbReference>
<evidence type="ECO:0000256" key="4">
    <source>
        <dbReference type="PROSITE-ProRule" id="PRU00723"/>
    </source>
</evidence>
<keyword evidence="2 4" id="KW-0863">Zinc-finger</keyword>
<proteinExistence type="predicted"/>
<dbReference type="GO" id="GO:0005689">
    <property type="term" value="C:U12-type spliceosomal complex"/>
    <property type="evidence" value="ECO:0007669"/>
    <property type="project" value="TreeGrafter"/>
</dbReference>
<evidence type="ECO:0000256" key="3">
    <source>
        <dbReference type="ARBA" id="ARBA00022833"/>
    </source>
</evidence>
<dbReference type="Gene3D" id="3.30.160.60">
    <property type="entry name" value="Classic Zinc Finger"/>
    <property type="match status" value="1"/>
</dbReference>
<evidence type="ECO:0000256" key="2">
    <source>
        <dbReference type="ARBA" id="ARBA00022771"/>
    </source>
</evidence>
<protein>
    <submittedName>
        <fullName evidence="8">Zinc finger matrin-type protein 5</fullName>
    </submittedName>
</protein>
<feature type="domain" description="C3H1-type" evidence="6">
    <location>
        <begin position="52"/>
        <end position="79"/>
    </location>
</feature>
<evidence type="ECO:0000256" key="1">
    <source>
        <dbReference type="ARBA" id="ARBA00022723"/>
    </source>
</evidence>
<dbReference type="PANTHER" id="PTHR16465:SF0">
    <property type="entry name" value="ZINC FINGER MATRIN-TYPE PROTEIN 5"/>
    <property type="match status" value="1"/>
</dbReference>
<dbReference type="InterPro" id="IPR000571">
    <property type="entry name" value="Znf_CCCH"/>
</dbReference>
<feature type="compositionally biased region" description="Basic residues" evidence="5">
    <location>
        <begin position="100"/>
        <end position="109"/>
    </location>
</feature>
<name>A0A6P4IE47_DROKI</name>
<evidence type="ECO:0000313" key="8">
    <source>
        <dbReference type="RefSeq" id="XP_017021949.1"/>
    </source>
</evidence>
<dbReference type="PROSITE" id="PS50103">
    <property type="entry name" value="ZF_C3H1"/>
    <property type="match status" value="1"/>
</dbReference>
<dbReference type="Proteomes" id="UP001652661">
    <property type="component" value="Chromosome 2R"/>
</dbReference>
<feature type="zinc finger region" description="C3H1-type" evidence="4">
    <location>
        <begin position="52"/>
        <end position="79"/>
    </location>
</feature>